<evidence type="ECO:0000256" key="3">
    <source>
        <dbReference type="ARBA" id="ARBA00012643"/>
    </source>
</evidence>
<dbReference type="InterPro" id="IPR036523">
    <property type="entry name" value="SurE-like_sf"/>
</dbReference>
<dbReference type="PANTHER" id="PTHR30457:SF0">
    <property type="entry name" value="PHOSPHATASE, PUTATIVE (AFU_ORTHOLOGUE AFUA_4G01070)-RELATED"/>
    <property type="match status" value="1"/>
</dbReference>
<evidence type="ECO:0000259" key="7">
    <source>
        <dbReference type="Pfam" id="PF01975"/>
    </source>
</evidence>
<name>A0A2T2WTN6_SULTH</name>
<accession>A0A2T2WTN6</accession>
<dbReference type="NCBIfam" id="TIGR00087">
    <property type="entry name" value="surE"/>
    <property type="match status" value="1"/>
</dbReference>
<dbReference type="GO" id="GO:0046872">
    <property type="term" value="F:metal ion binding"/>
    <property type="evidence" value="ECO:0007669"/>
    <property type="project" value="UniProtKB-KW"/>
</dbReference>
<dbReference type="Gene3D" id="3.40.1210.10">
    <property type="entry name" value="Survival protein SurE-like phosphatase/nucleotidase"/>
    <property type="match status" value="1"/>
</dbReference>
<proteinExistence type="inferred from homology"/>
<dbReference type="AlphaFoldDB" id="A0A2T2WTN6"/>
<sequence>MGPILVTNDDGVGAMGLDVLITSLRALGHDVMVVVPADNHSGKGHSLTLGPVQVHTRRFRADTWGYVVTGTPVDCVRLALAGACGPRPAMVVSGINYGWNVGHHIVGSGTVAAAREAAWHHLPALALSADESATWETLTRMLLHFGESWMVAATQRRGQYLNINLPASPASVWHWVPLDSTPIACDVVEGLEPGRVQIILRRDSPIPAPEPPWTDVQCVAQGAIAVTPLQAQPATGDQGASGERRDAPLMMSSYEEE</sequence>
<evidence type="ECO:0000256" key="5">
    <source>
        <dbReference type="ARBA" id="ARBA00022801"/>
    </source>
</evidence>
<dbReference type="InterPro" id="IPR030048">
    <property type="entry name" value="SurE"/>
</dbReference>
<dbReference type="InterPro" id="IPR002828">
    <property type="entry name" value="SurE-like_Pase/nucleotidase"/>
</dbReference>
<keyword evidence="5" id="KW-0378">Hydrolase</keyword>
<evidence type="ECO:0000256" key="6">
    <source>
        <dbReference type="SAM" id="MobiDB-lite"/>
    </source>
</evidence>
<dbReference type="Proteomes" id="UP000242705">
    <property type="component" value="Unassembled WGS sequence"/>
</dbReference>
<dbReference type="EC" id="3.1.3.5" evidence="3"/>
<comment type="catalytic activity">
    <reaction evidence="1">
        <text>a ribonucleoside 5'-phosphate + H2O = a ribonucleoside + phosphate</text>
        <dbReference type="Rhea" id="RHEA:12484"/>
        <dbReference type="ChEBI" id="CHEBI:15377"/>
        <dbReference type="ChEBI" id="CHEBI:18254"/>
        <dbReference type="ChEBI" id="CHEBI:43474"/>
        <dbReference type="ChEBI" id="CHEBI:58043"/>
        <dbReference type="EC" id="3.1.3.5"/>
    </reaction>
</comment>
<organism evidence="8 9">
    <name type="scientific">Sulfobacillus thermosulfidooxidans</name>
    <dbReference type="NCBI Taxonomy" id="28034"/>
    <lineage>
        <taxon>Bacteria</taxon>
        <taxon>Bacillati</taxon>
        <taxon>Bacillota</taxon>
        <taxon>Clostridia</taxon>
        <taxon>Eubacteriales</taxon>
        <taxon>Clostridiales Family XVII. Incertae Sedis</taxon>
        <taxon>Sulfobacillus</taxon>
    </lineage>
</organism>
<gene>
    <name evidence="8" type="primary">surE</name>
    <name evidence="8" type="ORF">C7B47_12005</name>
</gene>
<evidence type="ECO:0000313" key="9">
    <source>
        <dbReference type="Proteomes" id="UP000242705"/>
    </source>
</evidence>
<dbReference type="SUPFAM" id="SSF64167">
    <property type="entry name" value="SurE-like"/>
    <property type="match status" value="1"/>
</dbReference>
<reference evidence="8 9" key="1">
    <citation type="journal article" date="2014" name="BMC Genomics">
        <title>Comparison of environmental and isolate Sulfobacillus genomes reveals diverse carbon, sulfur, nitrogen, and hydrogen metabolisms.</title>
        <authorList>
            <person name="Justice N.B."/>
            <person name="Norman A."/>
            <person name="Brown C.T."/>
            <person name="Singh A."/>
            <person name="Thomas B.C."/>
            <person name="Banfield J.F."/>
        </authorList>
    </citation>
    <scope>NUCLEOTIDE SEQUENCE [LARGE SCALE GENOMIC DNA]</scope>
    <source>
        <strain evidence="8">AMDSBA5</strain>
    </source>
</reference>
<protein>
    <recommendedName>
        <fullName evidence="3">5'-nucleotidase</fullName>
        <ecNumber evidence="3">3.1.3.5</ecNumber>
    </recommendedName>
</protein>
<comment type="caution">
    <text evidence="8">The sequence shown here is derived from an EMBL/GenBank/DDBJ whole genome shotgun (WGS) entry which is preliminary data.</text>
</comment>
<dbReference type="GO" id="GO:0008253">
    <property type="term" value="F:5'-nucleotidase activity"/>
    <property type="evidence" value="ECO:0007669"/>
    <property type="project" value="UniProtKB-EC"/>
</dbReference>
<feature type="domain" description="Survival protein SurE-like phosphatase/nucleotidase" evidence="7">
    <location>
        <begin position="4"/>
        <end position="172"/>
    </location>
</feature>
<feature type="region of interest" description="Disordered" evidence="6">
    <location>
        <begin position="229"/>
        <end position="257"/>
    </location>
</feature>
<keyword evidence="4" id="KW-0479">Metal-binding</keyword>
<dbReference type="PANTHER" id="PTHR30457">
    <property type="entry name" value="5'-NUCLEOTIDASE SURE"/>
    <property type="match status" value="1"/>
</dbReference>
<comment type="similarity">
    <text evidence="2">Belongs to the SurE nucleotidase family.</text>
</comment>
<dbReference type="Pfam" id="PF01975">
    <property type="entry name" value="SurE"/>
    <property type="match status" value="1"/>
</dbReference>
<evidence type="ECO:0000256" key="1">
    <source>
        <dbReference type="ARBA" id="ARBA00000815"/>
    </source>
</evidence>
<dbReference type="EMBL" id="PXYX01000028">
    <property type="protein sequence ID" value="PSR25605.1"/>
    <property type="molecule type" value="Genomic_DNA"/>
</dbReference>
<evidence type="ECO:0000256" key="4">
    <source>
        <dbReference type="ARBA" id="ARBA00022723"/>
    </source>
</evidence>
<evidence type="ECO:0000256" key="2">
    <source>
        <dbReference type="ARBA" id="ARBA00011062"/>
    </source>
</evidence>
<evidence type="ECO:0000313" key="8">
    <source>
        <dbReference type="EMBL" id="PSR25605.1"/>
    </source>
</evidence>